<dbReference type="Proteomes" id="UP001497480">
    <property type="component" value="Unassembled WGS sequence"/>
</dbReference>
<sequence>MDHLSNQQETPGTANSQASYVTAPPTVEYPTKNDGPTGTGYPQQSVKHGLWKGW</sequence>
<accession>A0AAV1WLU3</accession>
<dbReference type="AlphaFoldDB" id="A0AAV1WLU3"/>
<organism evidence="2 3">
    <name type="scientific">Lupinus luteus</name>
    <name type="common">European yellow lupine</name>
    <dbReference type="NCBI Taxonomy" id="3873"/>
    <lineage>
        <taxon>Eukaryota</taxon>
        <taxon>Viridiplantae</taxon>
        <taxon>Streptophyta</taxon>
        <taxon>Embryophyta</taxon>
        <taxon>Tracheophyta</taxon>
        <taxon>Spermatophyta</taxon>
        <taxon>Magnoliopsida</taxon>
        <taxon>eudicotyledons</taxon>
        <taxon>Gunneridae</taxon>
        <taxon>Pentapetalae</taxon>
        <taxon>rosids</taxon>
        <taxon>fabids</taxon>
        <taxon>Fabales</taxon>
        <taxon>Fabaceae</taxon>
        <taxon>Papilionoideae</taxon>
        <taxon>50 kb inversion clade</taxon>
        <taxon>genistoids sensu lato</taxon>
        <taxon>core genistoids</taxon>
        <taxon>Genisteae</taxon>
        <taxon>Lupinus</taxon>
    </lineage>
</organism>
<keyword evidence="3" id="KW-1185">Reference proteome</keyword>
<evidence type="ECO:0000313" key="3">
    <source>
        <dbReference type="Proteomes" id="UP001497480"/>
    </source>
</evidence>
<feature type="region of interest" description="Disordered" evidence="1">
    <location>
        <begin position="1"/>
        <end position="54"/>
    </location>
</feature>
<reference evidence="2 3" key="1">
    <citation type="submission" date="2024-03" db="EMBL/GenBank/DDBJ databases">
        <authorList>
            <person name="Martinez-Hernandez J."/>
        </authorList>
    </citation>
    <scope>NUCLEOTIDE SEQUENCE [LARGE SCALE GENOMIC DNA]</scope>
</reference>
<feature type="compositionally biased region" description="Polar residues" evidence="1">
    <location>
        <begin position="34"/>
        <end position="46"/>
    </location>
</feature>
<evidence type="ECO:0000313" key="2">
    <source>
        <dbReference type="EMBL" id="CAL0310243.1"/>
    </source>
</evidence>
<gene>
    <name evidence="2" type="ORF">LLUT_LOCUS11303</name>
</gene>
<proteinExistence type="predicted"/>
<comment type="caution">
    <text evidence="2">The sequence shown here is derived from an EMBL/GenBank/DDBJ whole genome shotgun (WGS) entry which is preliminary data.</text>
</comment>
<dbReference type="EMBL" id="CAXHTB010000007">
    <property type="protein sequence ID" value="CAL0310243.1"/>
    <property type="molecule type" value="Genomic_DNA"/>
</dbReference>
<feature type="compositionally biased region" description="Polar residues" evidence="1">
    <location>
        <begin position="1"/>
        <end position="20"/>
    </location>
</feature>
<name>A0AAV1WLU3_LUPLU</name>
<protein>
    <submittedName>
        <fullName evidence="2">Uncharacterized protein</fullName>
    </submittedName>
</protein>
<evidence type="ECO:0000256" key="1">
    <source>
        <dbReference type="SAM" id="MobiDB-lite"/>
    </source>
</evidence>